<dbReference type="OrthoDB" id="665647at2"/>
<gene>
    <name evidence="1" type="ORF">LuPra_01582</name>
</gene>
<dbReference type="Proteomes" id="UP000076079">
    <property type="component" value="Chromosome"/>
</dbReference>
<accession>A0A143PII2</accession>
<dbReference type="KEGG" id="abac:LuPra_01582"/>
<dbReference type="RefSeq" id="WP_110170235.1">
    <property type="nucleotide sequence ID" value="NZ_CP015136.1"/>
</dbReference>
<dbReference type="InterPro" id="IPR056510">
    <property type="entry name" value="WapI"/>
</dbReference>
<reference evidence="2" key="2">
    <citation type="submission" date="2016-04" db="EMBL/GenBank/DDBJ databases">
        <title>First Complete Genome Sequence of a Subdivision 6 Acidobacterium.</title>
        <authorList>
            <person name="Huang S."/>
            <person name="Vieira S."/>
            <person name="Bunk B."/>
            <person name="Riedel T."/>
            <person name="Sproeer C."/>
            <person name="Overmann J."/>
        </authorList>
    </citation>
    <scope>NUCLEOTIDE SEQUENCE [LARGE SCALE GENOMIC DNA]</scope>
    <source>
        <strain evidence="2">DSM 100886 HEG_-6_39</strain>
    </source>
</reference>
<dbReference type="Pfam" id="PF24716">
    <property type="entry name" value="WapI"/>
    <property type="match status" value="1"/>
</dbReference>
<evidence type="ECO:0000313" key="1">
    <source>
        <dbReference type="EMBL" id="AMY08382.1"/>
    </source>
</evidence>
<dbReference type="EMBL" id="CP015136">
    <property type="protein sequence ID" value="AMY08382.1"/>
    <property type="molecule type" value="Genomic_DNA"/>
</dbReference>
<keyword evidence="2" id="KW-1185">Reference proteome</keyword>
<dbReference type="STRING" id="1855912.LuPra_01582"/>
<reference evidence="1 2" key="1">
    <citation type="journal article" date="2016" name="Genome Announc.">
        <title>First Complete Genome Sequence of a Subdivision 6 Acidobacterium Strain.</title>
        <authorList>
            <person name="Huang S."/>
            <person name="Vieira S."/>
            <person name="Bunk B."/>
            <person name="Riedel T."/>
            <person name="Sproer C."/>
            <person name="Overmann J."/>
        </authorList>
    </citation>
    <scope>NUCLEOTIDE SEQUENCE [LARGE SCALE GENOMIC DNA]</scope>
    <source>
        <strain evidence="2">DSM 100886 HEG_-6_39</strain>
    </source>
</reference>
<evidence type="ECO:0000313" key="2">
    <source>
        <dbReference type="Proteomes" id="UP000076079"/>
    </source>
</evidence>
<sequence>MTPSTDILIGDTDRQYVLIRPLCRKHPGLFDYRDGNWIDCELEIVAGAFRGRFQADLRSEEFHAFLEDTEGLSRALEGAASFNTVEGCIAITLAGDGNGHVRVRGEAVDAADAGNRLLFDFGIDENCLPDIRQSLEYLLAAFPVTGTRDA</sequence>
<protein>
    <submittedName>
        <fullName evidence="1">Uncharacterized protein</fullName>
    </submittedName>
</protein>
<organism evidence="1 2">
    <name type="scientific">Luteitalea pratensis</name>
    <dbReference type="NCBI Taxonomy" id="1855912"/>
    <lineage>
        <taxon>Bacteria</taxon>
        <taxon>Pseudomonadati</taxon>
        <taxon>Acidobacteriota</taxon>
        <taxon>Vicinamibacteria</taxon>
        <taxon>Vicinamibacterales</taxon>
        <taxon>Vicinamibacteraceae</taxon>
        <taxon>Luteitalea</taxon>
    </lineage>
</organism>
<name>A0A143PII2_LUTPR</name>
<dbReference type="AlphaFoldDB" id="A0A143PII2"/>
<proteinExistence type="predicted"/>